<evidence type="ECO:0000313" key="2">
    <source>
        <dbReference type="Proteomes" id="UP000616769"/>
    </source>
</evidence>
<name>A0A132AD38_SARSC</name>
<gene>
    <name evidence="1" type="ORF">QR98_0073520</name>
</gene>
<dbReference type="InterPro" id="IPR048413">
    <property type="entry name" value="Htt_C-HEAT_rpt"/>
</dbReference>
<evidence type="ECO:0000313" key="1">
    <source>
        <dbReference type="EMBL" id="KPM08827.1"/>
    </source>
</evidence>
<organism evidence="1 2">
    <name type="scientific">Sarcoptes scabiei</name>
    <name type="common">Itch mite</name>
    <name type="synonym">Acarus scabiei</name>
    <dbReference type="NCBI Taxonomy" id="52283"/>
    <lineage>
        <taxon>Eukaryota</taxon>
        <taxon>Metazoa</taxon>
        <taxon>Ecdysozoa</taxon>
        <taxon>Arthropoda</taxon>
        <taxon>Chelicerata</taxon>
        <taxon>Arachnida</taxon>
        <taxon>Acari</taxon>
        <taxon>Acariformes</taxon>
        <taxon>Sarcoptiformes</taxon>
        <taxon>Astigmata</taxon>
        <taxon>Psoroptidia</taxon>
        <taxon>Sarcoptoidea</taxon>
        <taxon>Sarcoptidae</taxon>
        <taxon>Sarcoptinae</taxon>
        <taxon>Sarcoptes</taxon>
    </lineage>
</organism>
<dbReference type="PANTHER" id="PTHR10170">
    <property type="entry name" value="HUNTINGTON DISEASE PROTEIN"/>
    <property type="match status" value="1"/>
</dbReference>
<dbReference type="EMBL" id="JXLN01012761">
    <property type="protein sequence ID" value="KPM08827.1"/>
    <property type="molecule type" value="Genomic_DNA"/>
</dbReference>
<reference evidence="1 2" key="1">
    <citation type="journal article" date="2015" name="Parasit. Vectors">
        <title>Draft genome of the scabies mite.</title>
        <authorList>
            <person name="Rider S.D.Jr."/>
            <person name="Morgan M.S."/>
            <person name="Arlian L.G."/>
        </authorList>
    </citation>
    <scope>NUCLEOTIDE SEQUENCE [LARGE SCALE GENOMIC DNA]</scope>
    <source>
        <strain evidence="1">Arlian Lab</strain>
    </source>
</reference>
<dbReference type="VEuPathDB" id="VectorBase:SSCA002547"/>
<dbReference type="OrthoDB" id="6515172at2759"/>
<accession>A0A132AD38</accession>
<protein>
    <submittedName>
        <fullName evidence="1">Uncharacterized protein</fullName>
    </submittedName>
</protein>
<dbReference type="Pfam" id="PF20927">
    <property type="entry name" value="Htt_C-HEAT"/>
    <property type="match status" value="1"/>
</dbReference>
<dbReference type="GO" id="GO:0005737">
    <property type="term" value="C:cytoplasm"/>
    <property type="evidence" value="ECO:0007669"/>
    <property type="project" value="TreeGrafter"/>
</dbReference>
<dbReference type="AlphaFoldDB" id="A0A132AD38"/>
<sequence length="194" mass="23044">MVEIEKNLNSCEEDYIDQYSCIQFLIDFYHQQTRCCIENNNLYFPVFTEIAKSCLVISNLFVERGQFRAVFELFIELDRIAEIYEDEILNQTLCTGFCKLSKLFLASSKSSMHSQDPLSHRFDLNEEITINDDLIIQKHRKMGIEKNFKEFFLPTRIHAIEAIEFLFEYNSIKSKDLQPLLDYLIKHFNTEHVM</sequence>
<proteinExistence type="predicted"/>
<comment type="caution">
    <text evidence="1">The sequence shown here is derived from an EMBL/GenBank/DDBJ whole genome shotgun (WGS) entry which is preliminary data.</text>
</comment>
<dbReference type="Proteomes" id="UP000616769">
    <property type="component" value="Unassembled WGS sequence"/>
</dbReference>
<dbReference type="PANTHER" id="PTHR10170:SF10">
    <property type="entry name" value="HUNTINGTIN"/>
    <property type="match status" value="1"/>
</dbReference>
<dbReference type="InterPro" id="IPR028426">
    <property type="entry name" value="Huntingtin_fam"/>
</dbReference>